<dbReference type="SUPFAM" id="SSF49879">
    <property type="entry name" value="SMAD/FHA domain"/>
    <property type="match status" value="1"/>
</dbReference>
<feature type="domain" description="FHA" evidence="2">
    <location>
        <begin position="24"/>
        <end position="74"/>
    </location>
</feature>
<keyword evidence="3" id="KW-1185">Reference proteome</keyword>
<dbReference type="CDD" id="cd00060">
    <property type="entry name" value="FHA"/>
    <property type="match status" value="1"/>
</dbReference>
<gene>
    <name evidence="4" type="primary">LOC108557061</name>
</gene>
<dbReference type="PANTHER" id="PTHR10887">
    <property type="entry name" value="DNA2/NAM7 HELICASE FAMILY"/>
    <property type="match status" value="1"/>
</dbReference>
<dbReference type="SMART" id="SM00240">
    <property type="entry name" value="FHA"/>
    <property type="match status" value="1"/>
</dbReference>
<dbReference type="PANTHER" id="PTHR10887:SF495">
    <property type="entry name" value="HELICASE SENATAXIN ISOFORM X1-RELATED"/>
    <property type="match status" value="1"/>
</dbReference>
<dbReference type="Pfam" id="PF13086">
    <property type="entry name" value="AAA_11"/>
    <property type="match status" value="1"/>
</dbReference>
<dbReference type="PROSITE" id="PS50006">
    <property type="entry name" value="FHA_DOMAIN"/>
    <property type="match status" value="1"/>
</dbReference>
<dbReference type="SUPFAM" id="SSF52540">
    <property type="entry name" value="P-loop containing nucleoside triphosphate hydrolases"/>
    <property type="match status" value="1"/>
</dbReference>
<proteinExistence type="predicted"/>
<dbReference type="Pfam" id="PF13087">
    <property type="entry name" value="AAA_12"/>
    <property type="match status" value="1"/>
</dbReference>
<name>A0ABM1M2Y7_NICVS</name>
<dbReference type="Gene3D" id="2.60.200.20">
    <property type="match status" value="1"/>
</dbReference>
<dbReference type="InterPro" id="IPR008984">
    <property type="entry name" value="SMAD_FHA_dom_sf"/>
</dbReference>
<dbReference type="InterPro" id="IPR000253">
    <property type="entry name" value="FHA_dom"/>
</dbReference>
<dbReference type="InterPro" id="IPR027417">
    <property type="entry name" value="P-loop_NTPase"/>
</dbReference>
<dbReference type="Pfam" id="PF00498">
    <property type="entry name" value="FHA"/>
    <property type="match status" value="1"/>
</dbReference>
<dbReference type="GeneID" id="108557061"/>
<dbReference type="CDD" id="cd18808">
    <property type="entry name" value="SF1_C_Upf1"/>
    <property type="match status" value="1"/>
</dbReference>
<dbReference type="InterPro" id="IPR045055">
    <property type="entry name" value="DNA2/NAM7-like"/>
</dbReference>
<protein>
    <submittedName>
        <fullName evidence="4">Helicase sen1-like</fullName>
    </submittedName>
</protein>
<sequence>MRKVQWVLRNIFTDERSPINSEVFSIGRDKIHNIVCKNTIISRDHAKIYTLANNKLQIVNCSKTNATFVNNKQVNSHDLELQEKDEIGFGVCKADYKEKQAKAPYYIFVLEKVEHNSSIIVIDDDDSMLDSDNNESIEVTALIHNENEDITIGGNVNSESGSLPGTANPNVEQLPISMEVTASINNENEEITNKNYCLPGTSNSKAQQLPLRKEVTALINNKNGHVTNGGNSTNYCLPGTSNQKAQQLPLPMEVTAFINNKNGVIANGGKVDNKSGCLPGTANTKAEQMPFSKKLTALINNENEYVTNGVNNKNYCLPGTSNSKAQQLPLSNVVTNIPDENCFGKQIANCLPIATACNSEVNNMNPIIKVKVELNRSSHVDENKCNTNETNIHSENNQLSINNQPVIDVNMEMEDPKDDIIEIVDNDVDNDDEYDFMCSQMYIKTEECEKPDEQTKVGDDNFLHIKKEIAAMDDYDEQTFLPPIDIDCLSMDSFDLQKELEDAVREPSPVAEPELQPERISPQEANKLTNVEQQLTSKRTELIEALPQPVKRRRSSVSASVQDRKKVKLKEKTKPPTPIASTSKQDVDKIKEARKDRLKQIEQNKKTEADVPKPSTSRIRPPSVYVKVSKGRGNFLIQDNVLNPKDIPIVHRDKQYCTNYANEKYGDIIEIVLDWKFTWFRKYSSGNYQELPPVTKKPIIKMCNTFSNFKNYYDVLQPLIMVDYWFNLSSEVQDNSYGDVKASDHFYATAEVSRKKPHSEMLCTTYITSEQKCKMMHVREQNIITIATKLNRSSAEPTTLFGVVIWVKVDLIQANENIDSKYVRNKYVKLKYKITFLALVNIKEVTDNKLSIFCRYFPSFNIFLRQVTAIKLLKNSPLLDYILYPRPERYLMPSIQSRSLTHQRVNLNNEQKRAVLEASYFIMDKSDGIYLINGPPGTGKSTVITNIILEALSSPNFKGKILLLAHSNCAIDSLLTKLIQIRSELAGQSKHKMKLIRIGNRASPAVQYHTLDYLTDYNLRISVINECPQLENDYKILKQDIKELQKSHSAEPNDETYKQLTLKVNELKNFSKTYLKYRFDSKHEVEKNRVLNGASVICSTVGSCLKLHCSNFTSTIDVCILDEATQCTEPDTLIPIYLGVKKMIMVGDTKQLPAITSSMYTKTYDYHVSLFSRIKHNISKHSLNPILTLKTQYRMNPEICRFPSKVFYDNALRNDLGYKSELKELKPYIVFAQDLSHPNFYYNTNEVDLVLKLIGAISEIGGITKHTTLGIITVYSKQKELIKKALANRQFHRLLDIQCSTVDGFQGQEMDIIIFSAVRNYPNRFSSDGQRINVSFTRAKHAFYIVACKNLFDTCQIFKDVKSDAIYRNTYYIVKETTTTSLIDIIKRK</sequence>
<evidence type="ECO:0000256" key="1">
    <source>
        <dbReference type="SAM" id="MobiDB-lite"/>
    </source>
</evidence>
<dbReference type="InterPro" id="IPR041677">
    <property type="entry name" value="DNA2/NAM7_AAA_11"/>
</dbReference>
<organism evidence="3 4">
    <name type="scientific">Nicrophorus vespilloides</name>
    <name type="common">Boreal carrion beetle</name>
    <dbReference type="NCBI Taxonomy" id="110193"/>
    <lineage>
        <taxon>Eukaryota</taxon>
        <taxon>Metazoa</taxon>
        <taxon>Ecdysozoa</taxon>
        <taxon>Arthropoda</taxon>
        <taxon>Hexapoda</taxon>
        <taxon>Insecta</taxon>
        <taxon>Pterygota</taxon>
        <taxon>Neoptera</taxon>
        <taxon>Endopterygota</taxon>
        <taxon>Coleoptera</taxon>
        <taxon>Polyphaga</taxon>
        <taxon>Staphyliniformia</taxon>
        <taxon>Silphidae</taxon>
        <taxon>Nicrophorinae</taxon>
        <taxon>Nicrophorus</taxon>
    </lineage>
</organism>
<feature type="compositionally biased region" description="Basic and acidic residues" evidence="1">
    <location>
        <begin position="585"/>
        <end position="611"/>
    </location>
</feature>
<reference evidence="4" key="1">
    <citation type="submission" date="2025-08" db="UniProtKB">
        <authorList>
            <consortium name="RefSeq"/>
        </authorList>
    </citation>
    <scope>IDENTIFICATION</scope>
    <source>
        <tissue evidence="4">Whole Larva</tissue>
    </source>
</reference>
<dbReference type="Gene3D" id="3.40.50.300">
    <property type="entry name" value="P-loop containing nucleotide triphosphate hydrolases"/>
    <property type="match status" value="2"/>
</dbReference>
<evidence type="ECO:0000313" key="4">
    <source>
        <dbReference type="RefSeq" id="XP_017768937.1"/>
    </source>
</evidence>
<dbReference type="InterPro" id="IPR041679">
    <property type="entry name" value="DNA2/NAM7-like_C"/>
</dbReference>
<evidence type="ECO:0000259" key="2">
    <source>
        <dbReference type="PROSITE" id="PS50006"/>
    </source>
</evidence>
<dbReference type="RefSeq" id="XP_017768937.1">
    <property type="nucleotide sequence ID" value="XM_017913448.1"/>
</dbReference>
<accession>A0ABM1M2Y7</accession>
<dbReference type="InterPro" id="IPR047187">
    <property type="entry name" value="SF1_C_Upf1"/>
</dbReference>
<feature type="region of interest" description="Disordered" evidence="1">
    <location>
        <begin position="542"/>
        <end position="621"/>
    </location>
</feature>
<evidence type="ECO:0000313" key="3">
    <source>
        <dbReference type="Proteomes" id="UP000695000"/>
    </source>
</evidence>
<dbReference type="Proteomes" id="UP000695000">
    <property type="component" value="Unplaced"/>
</dbReference>